<name>A0A9D0YSN3_9FIRM</name>
<sequence>MIPLKSLLSAGCVLCLLLSGCSQPSQTTSPGTAASDSANTSSQPTSTPGVGNVIGGDDFAPIPGDAVDEEARGKLRITYNGNESSVHYITSVDQLPAYEELKEYDEDYFQDHALVVVTESVSSGSVDVEIDSIRQTDTGNQVVLYHSAPGDDQAGTADMATWLLWAEVDAGIEGTWTVSNPALSSDAVKY</sequence>
<protein>
    <recommendedName>
        <fullName evidence="5">Lipoprotein</fullName>
    </recommendedName>
</protein>
<feature type="compositionally biased region" description="Polar residues" evidence="1">
    <location>
        <begin position="26"/>
        <end position="49"/>
    </location>
</feature>
<organism evidence="3 4">
    <name type="scientific">Candidatus Enterenecus faecium</name>
    <dbReference type="NCBI Taxonomy" id="2840780"/>
    <lineage>
        <taxon>Bacteria</taxon>
        <taxon>Bacillati</taxon>
        <taxon>Bacillota</taxon>
        <taxon>Clostridia</taxon>
        <taxon>Eubacteriales</taxon>
        <taxon>Candidatus Enterenecus</taxon>
    </lineage>
</organism>
<dbReference type="Proteomes" id="UP000886879">
    <property type="component" value="Unassembled WGS sequence"/>
</dbReference>
<feature type="region of interest" description="Disordered" evidence="1">
    <location>
        <begin position="26"/>
        <end position="65"/>
    </location>
</feature>
<dbReference type="AlphaFoldDB" id="A0A9D0YSN3"/>
<proteinExistence type="predicted"/>
<feature type="signal peptide" evidence="2">
    <location>
        <begin position="1"/>
        <end position="27"/>
    </location>
</feature>
<dbReference type="PROSITE" id="PS51257">
    <property type="entry name" value="PROKAR_LIPOPROTEIN"/>
    <property type="match status" value="1"/>
</dbReference>
<gene>
    <name evidence="3" type="ORF">IAD31_06415</name>
</gene>
<keyword evidence="2" id="KW-0732">Signal</keyword>
<reference evidence="3" key="1">
    <citation type="submission" date="2020-10" db="EMBL/GenBank/DDBJ databases">
        <authorList>
            <person name="Gilroy R."/>
        </authorList>
    </citation>
    <scope>NUCLEOTIDE SEQUENCE</scope>
    <source>
        <strain evidence="3">ChiGjej2B2-12916</strain>
    </source>
</reference>
<comment type="caution">
    <text evidence="3">The sequence shown here is derived from an EMBL/GenBank/DDBJ whole genome shotgun (WGS) entry which is preliminary data.</text>
</comment>
<evidence type="ECO:0000256" key="1">
    <source>
        <dbReference type="SAM" id="MobiDB-lite"/>
    </source>
</evidence>
<evidence type="ECO:0000256" key="2">
    <source>
        <dbReference type="SAM" id="SignalP"/>
    </source>
</evidence>
<evidence type="ECO:0000313" key="3">
    <source>
        <dbReference type="EMBL" id="HIQ61212.1"/>
    </source>
</evidence>
<accession>A0A9D0YSN3</accession>
<feature type="chain" id="PRO_5038536790" description="Lipoprotein" evidence="2">
    <location>
        <begin position="28"/>
        <end position="190"/>
    </location>
</feature>
<dbReference type="EMBL" id="DVFO01000065">
    <property type="protein sequence ID" value="HIQ61212.1"/>
    <property type="molecule type" value="Genomic_DNA"/>
</dbReference>
<evidence type="ECO:0000313" key="4">
    <source>
        <dbReference type="Proteomes" id="UP000886879"/>
    </source>
</evidence>
<evidence type="ECO:0008006" key="5">
    <source>
        <dbReference type="Google" id="ProtNLM"/>
    </source>
</evidence>
<reference evidence="3" key="2">
    <citation type="journal article" date="2021" name="PeerJ">
        <title>Extensive microbial diversity within the chicken gut microbiome revealed by metagenomics and culture.</title>
        <authorList>
            <person name="Gilroy R."/>
            <person name="Ravi A."/>
            <person name="Getino M."/>
            <person name="Pursley I."/>
            <person name="Horton D.L."/>
            <person name="Alikhan N.F."/>
            <person name="Baker D."/>
            <person name="Gharbi K."/>
            <person name="Hall N."/>
            <person name="Watson M."/>
            <person name="Adriaenssens E.M."/>
            <person name="Foster-Nyarko E."/>
            <person name="Jarju S."/>
            <person name="Secka A."/>
            <person name="Antonio M."/>
            <person name="Oren A."/>
            <person name="Chaudhuri R.R."/>
            <person name="La Ragione R."/>
            <person name="Hildebrand F."/>
            <person name="Pallen M.J."/>
        </authorList>
    </citation>
    <scope>NUCLEOTIDE SEQUENCE</scope>
    <source>
        <strain evidence="3">ChiGjej2B2-12916</strain>
    </source>
</reference>